<dbReference type="Proteomes" id="UP000823775">
    <property type="component" value="Unassembled WGS sequence"/>
</dbReference>
<evidence type="ECO:0000313" key="1">
    <source>
        <dbReference type="EMBL" id="MCE0482235.1"/>
    </source>
</evidence>
<dbReference type="EMBL" id="JACEIK010005802">
    <property type="protein sequence ID" value="MCE0482235.1"/>
    <property type="molecule type" value="Genomic_DNA"/>
</dbReference>
<gene>
    <name evidence="1" type="ORF">HAX54_040803</name>
</gene>
<name>A0ABS8VPF8_DATST</name>
<evidence type="ECO:0000313" key="2">
    <source>
        <dbReference type="Proteomes" id="UP000823775"/>
    </source>
</evidence>
<comment type="caution">
    <text evidence="1">The sequence shown here is derived from an EMBL/GenBank/DDBJ whole genome shotgun (WGS) entry which is preliminary data.</text>
</comment>
<reference evidence="1 2" key="1">
    <citation type="journal article" date="2021" name="BMC Genomics">
        <title>Datura genome reveals duplications of psychoactive alkaloid biosynthetic genes and high mutation rate following tissue culture.</title>
        <authorList>
            <person name="Rajewski A."/>
            <person name="Carter-House D."/>
            <person name="Stajich J."/>
            <person name="Litt A."/>
        </authorList>
    </citation>
    <scope>NUCLEOTIDE SEQUENCE [LARGE SCALE GENOMIC DNA]</scope>
    <source>
        <strain evidence="1">AR-01</strain>
    </source>
</reference>
<accession>A0ABS8VPF8</accession>
<protein>
    <submittedName>
        <fullName evidence="1">Uncharacterized protein</fullName>
    </submittedName>
</protein>
<keyword evidence="2" id="KW-1185">Reference proteome</keyword>
<organism evidence="1 2">
    <name type="scientific">Datura stramonium</name>
    <name type="common">Jimsonweed</name>
    <name type="synonym">Common thornapple</name>
    <dbReference type="NCBI Taxonomy" id="4076"/>
    <lineage>
        <taxon>Eukaryota</taxon>
        <taxon>Viridiplantae</taxon>
        <taxon>Streptophyta</taxon>
        <taxon>Embryophyta</taxon>
        <taxon>Tracheophyta</taxon>
        <taxon>Spermatophyta</taxon>
        <taxon>Magnoliopsida</taxon>
        <taxon>eudicotyledons</taxon>
        <taxon>Gunneridae</taxon>
        <taxon>Pentapetalae</taxon>
        <taxon>asterids</taxon>
        <taxon>lamiids</taxon>
        <taxon>Solanales</taxon>
        <taxon>Solanaceae</taxon>
        <taxon>Solanoideae</taxon>
        <taxon>Datureae</taxon>
        <taxon>Datura</taxon>
    </lineage>
</organism>
<sequence length="89" mass="10246">MPNLVCEHRSIPSCKTINWAFKHKMVRRRIAGSKWRSLIVHGDALGMMTVGYSPVRSSKMAMECRFELILASGHYFDPALHPRFADQDR</sequence>
<proteinExistence type="predicted"/>